<dbReference type="EMBL" id="CAXAQS010000811">
    <property type="protein sequence ID" value="CAK9253295.1"/>
    <property type="molecule type" value="Genomic_DNA"/>
</dbReference>
<sequence>MEKSGLGKNNFAVQKNILYNQILTALTQYDTAGSVAIRLQNDVFACQKLLQKGLIAQAKTKLTQIKSEAAKYEMHDVALQALQIEASIYAREQYKSISTKDLDQWHRENLSLMQKVDAETFFKYTISKAQKIQLSAGGKNASSASAVKELLTTAKKKQSSLTQKARMDLLQTKALYHFMNQDTARAFAINQSFIALMESQHHLIQFSPQRYFSALNNYLIDCFVLKKEKELSSGLEKMRSLKNNSAFKKTANLEPNIFRITYQIELNYLIAAGQFSKAFQILPEVTNGLSLYQGKIPLQHQMNMEYLVAYVLFGVGRYAEASGQLDILQQYSRNETAVLIDDVAAIMQVVCHYEMQHYSIIDSLVKSCKRKLSERKKSMPADLEFDVLNAIQSFSIHEPENKDWQKLWTKLCRKPIFAIYSSPMTFSKLLEIEYDRSRVYGLDILRAVAVLFVVLIHSAYILPAGAATMLSHFILDGVSIFLVLSGFLIGGILIKILETEKPSLRTLFKFWFRRWLRILPAYYFILVLLILLPAFYTHYSSWRETLKYFFFVQNFYDRHPDFFPEAWSISVEEWFYLSAPVLIFFLIGVLRFSVRSAIVTVALTVISLTIAYRYHSYLSYAITSTKDWDLIIRKRVVTRLDSVMIGIVGAYISYYHQGFWSRYKTFFLALGIITLLSMKIATELSSPFLKFILCVPYFTINAFGTLCLLPFLSGLKSGEGILFRFFTYISLISYSMYLLNLSIVQEFLLRQIDFYDYSLPFVTARYILFWVFTIVGAVILYKAIERPIMDMRGK</sequence>
<dbReference type="PANTHER" id="PTHR23028:SF53">
    <property type="entry name" value="ACYL_TRANSF_3 DOMAIN-CONTAINING PROTEIN"/>
    <property type="match status" value="1"/>
</dbReference>
<proteinExistence type="predicted"/>
<evidence type="ECO:0000313" key="3">
    <source>
        <dbReference type="EMBL" id="CAK9253295.1"/>
    </source>
</evidence>
<keyword evidence="1" id="KW-0472">Membrane</keyword>
<gene>
    <name evidence="3" type="ORF">CSSPJE1EN1_LOCUS28673</name>
</gene>
<name>A0ABP0VFR5_9BRYO</name>
<organism evidence="3 4">
    <name type="scientific">Sphagnum jensenii</name>
    <dbReference type="NCBI Taxonomy" id="128206"/>
    <lineage>
        <taxon>Eukaryota</taxon>
        <taxon>Viridiplantae</taxon>
        <taxon>Streptophyta</taxon>
        <taxon>Embryophyta</taxon>
        <taxon>Bryophyta</taxon>
        <taxon>Sphagnophytina</taxon>
        <taxon>Sphagnopsida</taxon>
        <taxon>Sphagnales</taxon>
        <taxon>Sphagnaceae</taxon>
        <taxon>Sphagnum</taxon>
    </lineage>
</organism>
<feature type="transmembrane region" description="Helical" evidence="1">
    <location>
        <begin position="574"/>
        <end position="590"/>
    </location>
</feature>
<accession>A0ABP0VFR5</accession>
<dbReference type="PANTHER" id="PTHR23028">
    <property type="entry name" value="ACETYLTRANSFERASE"/>
    <property type="match status" value="1"/>
</dbReference>
<feature type="transmembrane region" description="Helical" evidence="1">
    <location>
        <begin position="515"/>
        <end position="536"/>
    </location>
</feature>
<protein>
    <recommendedName>
        <fullName evidence="2">Acyltransferase 3 domain-containing protein</fullName>
    </recommendedName>
</protein>
<evidence type="ECO:0000259" key="2">
    <source>
        <dbReference type="Pfam" id="PF01757"/>
    </source>
</evidence>
<dbReference type="Pfam" id="PF01757">
    <property type="entry name" value="Acyl_transf_3"/>
    <property type="match status" value="1"/>
</dbReference>
<feature type="domain" description="Acyltransferase 3" evidence="2">
    <location>
        <begin position="440"/>
        <end position="780"/>
    </location>
</feature>
<reference evidence="3" key="1">
    <citation type="submission" date="2024-02" db="EMBL/GenBank/DDBJ databases">
        <authorList>
            <consortium name="ELIXIR-Norway"/>
            <consortium name="Elixir Norway"/>
        </authorList>
    </citation>
    <scope>NUCLEOTIDE SEQUENCE</scope>
</reference>
<dbReference type="InterPro" id="IPR002656">
    <property type="entry name" value="Acyl_transf_3_dom"/>
</dbReference>
<feature type="transmembrane region" description="Helical" evidence="1">
    <location>
        <begin position="636"/>
        <end position="654"/>
    </location>
</feature>
<evidence type="ECO:0000313" key="4">
    <source>
        <dbReference type="Proteomes" id="UP001497444"/>
    </source>
</evidence>
<keyword evidence="4" id="KW-1185">Reference proteome</keyword>
<dbReference type="InterPro" id="IPR050879">
    <property type="entry name" value="Acyltransferase_3"/>
</dbReference>
<comment type="caution">
    <text evidence="3">The sequence shown here is derived from an EMBL/GenBank/DDBJ whole genome shotgun (WGS) entry which is preliminary data.</text>
</comment>
<feature type="transmembrane region" description="Helical" evidence="1">
    <location>
        <begin position="688"/>
        <end position="709"/>
    </location>
</feature>
<evidence type="ECO:0000256" key="1">
    <source>
        <dbReference type="SAM" id="Phobius"/>
    </source>
</evidence>
<keyword evidence="1" id="KW-1133">Transmembrane helix</keyword>
<feature type="transmembrane region" description="Helical" evidence="1">
    <location>
        <begin position="666"/>
        <end position="682"/>
    </location>
</feature>
<feature type="transmembrane region" description="Helical" evidence="1">
    <location>
        <begin position="444"/>
        <end position="462"/>
    </location>
</feature>
<dbReference type="Proteomes" id="UP001497444">
    <property type="component" value="Unassembled WGS sequence"/>
</dbReference>
<feature type="transmembrane region" description="Helical" evidence="1">
    <location>
        <begin position="474"/>
        <end position="494"/>
    </location>
</feature>
<feature type="transmembrane region" description="Helical" evidence="1">
    <location>
        <begin position="764"/>
        <end position="784"/>
    </location>
</feature>
<feature type="transmembrane region" description="Helical" evidence="1">
    <location>
        <begin position="597"/>
        <end position="616"/>
    </location>
</feature>
<feature type="transmembrane region" description="Helical" evidence="1">
    <location>
        <begin position="721"/>
        <end position="744"/>
    </location>
</feature>
<keyword evidence="1" id="KW-0812">Transmembrane</keyword>